<evidence type="ECO:0000256" key="5">
    <source>
        <dbReference type="ARBA" id="ARBA00022692"/>
    </source>
</evidence>
<evidence type="ECO:0000259" key="9">
    <source>
        <dbReference type="Pfam" id="PF00892"/>
    </source>
</evidence>
<feature type="transmembrane region" description="Helical" evidence="8">
    <location>
        <begin position="132"/>
        <end position="149"/>
    </location>
</feature>
<dbReference type="Proteomes" id="UP000253061">
    <property type="component" value="Unassembled WGS sequence"/>
</dbReference>
<proteinExistence type="inferred from homology"/>
<evidence type="ECO:0000256" key="8">
    <source>
        <dbReference type="SAM" id="Phobius"/>
    </source>
</evidence>
<comment type="subcellular location">
    <subcellularLocation>
        <location evidence="1">Cell membrane</location>
        <topology evidence="1">Multi-pass membrane protein</topology>
    </subcellularLocation>
</comment>
<gene>
    <name evidence="10" type="ORF">TH6_17245</name>
</gene>
<evidence type="ECO:0000256" key="7">
    <source>
        <dbReference type="ARBA" id="ARBA00023136"/>
    </source>
</evidence>
<feature type="transmembrane region" description="Helical" evidence="8">
    <location>
        <begin position="74"/>
        <end position="96"/>
    </location>
</feature>
<keyword evidence="5 8" id="KW-0812">Transmembrane</keyword>
<evidence type="ECO:0000313" key="10">
    <source>
        <dbReference type="EMBL" id="RCK20222.1"/>
    </source>
</evidence>
<feature type="transmembrane region" description="Helical" evidence="8">
    <location>
        <begin position="12"/>
        <end position="31"/>
    </location>
</feature>
<keyword evidence="3" id="KW-0813">Transport</keyword>
<comment type="caution">
    <text evidence="10">The sequence shown here is derived from an EMBL/GenBank/DDBJ whole genome shotgun (WGS) entry which is preliminary data.</text>
</comment>
<dbReference type="AlphaFoldDB" id="A0A367V773"/>
<feature type="transmembrane region" description="Helical" evidence="8">
    <location>
        <begin position="155"/>
        <end position="171"/>
    </location>
</feature>
<dbReference type="InterPro" id="IPR037185">
    <property type="entry name" value="EmrE-like"/>
</dbReference>
<dbReference type="Pfam" id="PF00892">
    <property type="entry name" value="EamA"/>
    <property type="match status" value="1"/>
</dbReference>
<keyword evidence="7 8" id="KW-0472">Membrane</keyword>
<dbReference type="PANTHER" id="PTHR22911:SF137">
    <property type="entry name" value="SOLUTE CARRIER FAMILY 35 MEMBER G2-RELATED"/>
    <property type="match status" value="1"/>
</dbReference>
<evidence type="ECO:0000256" key="1">
    <source>
        <dbReference type="ARBA" id="ARBA00004651"/>
    </source>
</evidence>
<keyword evidence="6 8" id="KW-1133">Transmembrane helix</keyword>
<feature type="transmembrane region" description="Helical" evidence="8">
    <location>
        <begin position="275"/>
        <end position="292"/>
    </location>
</feature>
<evidence type="ECO:0000256" key="2">
    <source>
        <dbReference type="ARBA" id="ARBA00007362"/>
    </source>
</evidence>
<keyword evidence="4" id="KW-1003">Cell membrane</keyword>
<evidence type="ECO:0000313" key="11">
    <source>
        <dbReference type="Proteomes" id="UP000253061"/>
    </source>
</evidence>
<dbReference type="GO" id="GO:0005886">
    <property type="term" value="C:plasma membrane"/>
    <property type="evidence" value="ECO:0007669"/>
    <property type="project" value="UniProtKB-SubCell"/>
</dbReference>
<comment type="similarity">
    <text evidence="2">Belongs to the EamA transporter family.</text>
</comment>
<evidence type="ECO:0000256" key="6">
    <source>
        <dbReference type="ARBA" id="ARBA00022989"/>
    </source>
</evidence>
<feature type="transmembrane region" description="Helical" evidence="8">
    <location>
        <begin position="251"/>
        <end position="269"/>
    </location>
</feature>
<sequence>MSSQEKPALIGPGPLAGLGAFIFWGFFGLYFKQVAFATPLEILSHRIVWSAILTLLLVFALGRRNKLWELISSARTIGLLFLSSLLVAGNWLLYIWAVNSAHALEASLGYYIMPLIMLILGRIFFAEKLNRIQILSVLICTAGVLNLLVFYGDMPWVAVGLSTLFGFYGVIRKFVPADPIAGLFVECILLTPFALGYLGWLTYQGDMTFGHIGRVEDALLIGLGVCTTAPLVLFAFAARNMKFSALGLMQYLNPTIQFFVAVLIFGEIFTEAHMITYALVWFGLGIFTWDNLRTARQNRAKS</sequence>
<dbReference type="InterPro" id="IPR004626">
    <property type="entry name" value="RarD"/>
</dbReference>
<accession>A0A367V773</accession>
<dbReference type="InterPro" id="IPR000620">
    <property type="entry name" value="EamA_dom"/>
</dbReference>
<feature type="transmembrane region" description="Helical" evidence="8">
    <location>
        <begin position="183"/>
        <end position="203"/>
    </location>
</feature>
<dbReference type="EMBL" id="JPWB01000008">
    <property type="protein sequence ID" value="RCK20222.1"/>
    <property type="molecule type" value="Genomic_DNA"/>
</dbReference>
<feature type="transmembrane region" description="Helical" evidence="8">
    <location>
        <begin position="108"/>
        <end position="125"/>
    </location>
</feature>
<feature type="domain" description="EamA" evidence="9">
    <location>
        <begin position="13"/>
        <end position="146"/>
    </location>
</feature>
<name>A0A367V773_9PROT</name>
<feature type="transmembrane region" description="Helical" evidence="8">
    <location>
        <begin position="218"/>
        <end position="239"/>
    </location>
</feature>
<evidence type="ECO:0000256" key="3">
    <source>
        <dbReference type="ARBA" id="ARBA00022448"/>
    </source>
</evidence>
<evidence type="ECO:0000256" key="4">
    <source>
        <dbReference type="ARBA" id="ARBA00022475"/>
    </source>
</evidence>
<organism evidence="10 11">
    <name type="scientific">Thalassospira profundimaris</name>
    <dbReference type="NCBI Taxonomy" id="502049"/>
    <lineage>
        <taxon>Bacteria</taxon>
        <taxon>Pseudomonadati</taxon>
        <taxon>Pseudomonadota</taxon>
        <taxon>Alphaproteobacteria</taxon>
        <taxon>Rhodospirillales</taxon>
        <taxon>Thalassospiraceae</taxon>
        <taxon>Thalassospira</taxon>
    </lineage>
</organism>
<protein>
    <submittedName>
        <fullName evidence="10">Permease</fullName>
    </submittedName>
</protein>
<dbReference type="SUPFAM" id="SSF103481">
    <property type="entry name" value="Multidrug resistance efflux transporter EmrE"/>
    <property type="match status" value="2"/>
</dbReference>
<dbReference type="RefSeq" id="WP_062954286.1">
    <property type="nucleotide sequence ID" value="NZ_JPWB01000008.1"/>
</dbReference>
<dbReference type="PANTHER" id="PTHR22911">
    <property type="entry name" value="ACYL-MALONYL CONDENSING ENZYME-RELATED"/>
    <property type="match status" value="1"/>
</dbReference>
<dbReference type="NCBIfam" id="TIGR00688">
    <property type="entry name" value="rarD"/>
    <property type="match status" value="1"/>
</dbReference>
<feature type="transmembrane region" description="Helical" evidence="8">
    <location>
        <begin position="43"/>
        <end position="62"/>
    </location>
</feature>
<reference evidence="10 11" key="1">
    <citation type="submission" date="2014-07" db="EMBL/GenBank/DDBJ databases">
        <title>Draft genome sequence of Thalassospira profundimaris R8-17.</title>
        <authorList>
            <person name="Lai Q."/>
            <person name="Shao Z."/>
        </authorList>
    </citation>
    <scope>NUCLEOTIDE SEQUENCE [LARGE SCALE GENOMIC DNA]</scope>
    <source>
        <strain evidence="10 11">R8-17</strain>
    </source>
</reference>